<dbReference type="InterPro" id="IPR025193">
    <property type="entry name" value="DUF4114"/>
</dbReference>
<name>A0A6I4IAC8_9SPHI</name>
<gene>
    <name evidence="3" type="ORF">GO816_13395</name>
</gene>
<feature type="domain" description="DUF4114" evidence="1">
    <location>
        <begin position="311"/>
        <end position="399"/>
    </location>
</feature>
<evidence type="ECO:0000259" key="1">
    <source>
        <dbReference type="Pfam" id="PF13448"/>
    </source>
</evidence>
<comment type="caution">
    <text evidence="3">The sequence shown here is derived from an EMBL/GenBank/DDBJ whole genome shotgun (WGS) entry which is preliminary data.</text>
</comment>
<evidence type="ECO:0000259" key="2">
    <source>
        <dbReference type="Pfam" id="PF16130"/>
    </source>
</evidence>
<dbReference type="Proteomes" id="UP000434850">
    <property type="component" value="Unassembled WGS sequence"/>
</dbReference>
<reference evidence="3 4" key="1">
    <citation type="submission" date="2019-12" db="EMBL/GenBank/DDBJ databases">
        <title>Mucilaginibacter sp. HME9299 genome sequencing and assembly.</title>
        <authorList>
            <person name="Kang H."/>
            <person name="Kim H."/>
            <person name="Joh K."/>
        </authorList>
    </citation>
    <scope>NUCLEOTIDE SEQUENCE [LARGE SCALE GENOMIC DNA]</scope>
    <source>
        <strain evidence="3 4">HME9299</strain>
    </source>
</reference>
<dbReference type="PROSITE" id="PS51257">
    <property type="entry name" value="PROKAR_LIPOPROTEIN"/>
    <property type="match status" value="1"/>
</dbReference>
<dbReference type="NCBIfam" id="TIGR04456">
    <property type="entry name" value="LruC_dom"/>
    <property type="match status" value="1"/>
</dbReference>
<dbReference type="AlphaFoldDB" id="A0A6I4IAC8"/>
<dbReference type="RefSeq" id="WP_157542445.1">
    <property type="nucleotide sequence ID" value="NZ_WQLA01000005.1"/>
</dbReference>
<feature type="domain" description="DUF4842" evidence="2">
    <location>
        <begin position="485"/>
        <end position="692"/>
    </location>
</feature>
<dbReference type="Pfam" id="PF16130">
    <property type="entry name" value="DUF4842"/>
    <property type="match status" value="1"/>
</dbReference>
<organism evidence="3 4">
    <name type="scientific">Mucilaginibacter aquatilis</name>
    <dbReference type="NCBI Taxonomy" id="1517760"/>
    <lineage>
        <taxon>Bacteria</taxon>
        <taxon>Pseudomonadati</taxon>
        <taxon>Bacteroidota</taxon>
        <taxon>Sphingobacteriia</taxon>
        <taxon>Sphingobacteriales</taxon>
        <taxon>Sphingobacteriaceae</taxon>
        <taxon>Mucilaginibacter</taxon>
    </lineage>
</organism>
<proteinExistence type="predicted"/>
<dbReference type="Pfam" id="PF13448">
    <property type="entry name" value="DUF4114"/>
    <property type="match status" value="1"/>
</dbReference>
<dbReference type="EMBL" id="WQLA01000005">
    <property type="protein sequence ID" value="MVN92125.1"/>
    <property type="molecule type" value="Genomic_DNA"/>
</dbReference>
<sequence length="708" mass="74510">MKSIFTYALLAGVVALSACKKDNNQTDDGPVTPANKIAPDGFNFSTTKNVSLNVALKTNNDQPLAGIVVSVNNTAGVTVFKGVTNSAGVLQGIVTVPSSTTKLVIDPAYLGVMRNAQVAISSSNAVNAVLGGKDGFGGDVIADAINSTATGTASSKNNTGLLATDYVYPGSYSSSTAFVNTTTYPRNLGRPVYLDGTPDVISASMLSFINASLPEGSKVQNLHPEYLASTAVSTINVTKATDVFVTFVAEGAGYQSALAYYTYPTGNPPVFTSAGTLLGGIDKVTYVFPNASAYGSGGGLKAGDKVKLGNFAAGTSIAFVLMQDAWNGSSVSTGGQKFSTDASYNPESNASLRKHTVTLYDDINKVFITGFEDCNRQSSSSNVNGYVSDEDFNDLVFYTTTSVASSISTDGVPAVDKGGDSDGDGVQDTQDAFPNDATRAYISYYPSQNGYANIAFEDNWPKKGDYDLNDLVVSYRYTFTSNASNQVVDMQGDYSVAASGASFKNGFGVQLPVAASAVTSVTGQKAISNYLTMASNGVEAGQSKAVIIPFDNHEALIKNPDGAFFINVLAAKDKVTSSTATVKVTFASPVPSSTLQVSAFNPFLISDMRRGYEIHLPGFAPTDKANKALFGTDDDTSVPTSNKYYVSGENWPWAISFGGSFSHPFELQPINEAYPRFGDWASSGGANYTDWYSNTASGYRDASKIYNK</sequence>
<keyword evidence="4" id="KW-1185">Reference proteome</keyword>
<dbReference type="InterPro" id="IPR032295">
    <property type="entry name" value="DUF4842"/>
</dbReference>
<evidence type="ECO:0000313" key="4">
    <source>
        <dbReference type="Proteomes" id="UP000434850"/>
    </source>
</evidence>
<evidence type="ECO:0000313" key="3">
    <source>
        <dbReference type="EMBL" id="MVN92125.1"/>
    </source>
</evidence>
<dbReference type="InterPro" id="IPR031025">
    <property type="entry name" value="LruC_dom"/>
</dbReference>
<accession>A0A6I4IAC8</accession>
<dbReference type="OrthoDB" id="1204817at2"/>
<protein>
    <submittedName>
        <fullName evidence="3">LruC domain-containing protein</fullName>
    </submittedName>
</protein>